<dbReference type="CDD" id="cd11010">
    <property type="entry name" value="S1-P1_nuclease"/>
    <property type="match status" value="1"/>
</dbReference>
<keyword evidence="10" id="KW-1185">Reference proteome</keyword>
<evidence type="ECO:0008006" key="11">
    <source>
        <dbReference type="Google" id="ProtNLM"/>
    </source>
</evidence>
<proteinExistence type="inferred from homology"/>
<dbReference type="EMBL" id="JAFCIX010000378">
    <property type="protein sequence ID" value="KAH6592563.1"/>
    <property type="molecule type" value="Genomic_DNA"/>
</dbReference>
<evidence type="ECO:0000313" key="10">
    <source>
        <dbReference type="Proteomes" id="UP001648503"/>
    </source>
</evidence>
<name>A0ABQ8F5F4_9FUNG</name>
<keyword evidence="5" id="KW-0378">Hydrolase</keyword>
<keyword evidence="7" id="KW-0325">Glycoprotein</keyword>
<comment type="similarity">
    <text evidence="1">Belongs to the nuclease type I family.</text>
</comment>
<comment type="caution">
    <text evidence="9">The sequence shown here is derived from an EMBL/GenBank/DDBJ whole genome shotgun (WGS) entry which is preliminary data.</text>
</comment>
<evidence type="ECO:0000256" key="8">
    <source>
        <dbReference type="SAM" id="MobiDB-lite"/>
    </source>
</evidence>
<accession>A0ABQ8F5F4</accession>
<dbReference type="PANTHER" id="PTHR33146:SF29">
    <property type="entry name" value="S1_P1 NUCLEASE"/>
    <property type="match status" value="1"/>
</dbReference>
<evidence type="ECO:0000256" key="1">
    <source>
        <dbReference type="ARBA" id="ARBA00009547"/>
    </source>
</evidence>
<keyword evidence="2" id="KW-0540">Nuclease</keyword>
<keyword evidence="3" id="KW-0479">Metal-binding</keyword>
<dbReference type="Gene3D" id="1.10.575.10">
    <property type="entry name" value="P1 Nuclease"/>
    <property type="match status" value="1"/>
</dbReference>
<sequence length="400" mass="43952">MVLVQKLVLVSVAVFSTITGTAAYGRIGHWLSGRIAQELLSNESALLAKQLLPQYHGNLADAASWADVIKSKPEYIWSKNLHFINPINDHPPEQCSYNPGERDCPDNHCIVAAIHNYTRRLISPPANAPVAAVREESLKFLLHYIGDLHQPLHVTGRDRGGNSAQVRFNGRLTSLHGVWDSLMFEKRIREDFGGSQEKYAAFLVQEISTTWRAELPSWISCPAESESSTLALPSIAGMESPVPVCPERWARYSNIVNCVYVWKDYKRKYEISGKYYQNAIPIAEKMLAQAALRFAAVFGAATMVIGNDSSIVDTTHLGAPAFAANRLTHAVQMPFDAGVQRSIDTIGVGLFLNPAVTSAQVDTTLSEDQTTSNSSPREKSQTSALSTVIAVIQRIFLGAE</sequence>
<evidence type="ECO:0000313" key="9">
    <source>
        <dbReference type="EMBL" id="KAH6592563.1"/>
    </source>
</evidence>
<dbReference type="SUPFAM" id="SSF48537">
    <property type="entry name" value="Phospholipase C/P1 nuclease"/>
    <property type="match status" value="1"/>
</dbReference>
<dbReference type="Pfam" id="PF02265">
    <property type="entry name" value="S1-P1_nuclease"/>
    <property type="match status" value="1"/>
</dbReference>
<dbReference type="InterPro" id="IPR003154">
    <property type="entry name" value="S1/P1nuclease"/>
</dbReference>
<evidence type="ECO:0000256" key="3">
    <source>
        <dbReference type="ARBA" id="ARBA00022723"/>
    </source>
</evidence>
<dbReference type="InterPro" id="IPR008947">
    <property type="entry name" value="PLipase_C/P1_nuclease_dom_sf"/>
</dbReference>
<dbReference type="Proteomes" id="UP001648503">
    <property type="component" value="Unassembled WGS sequence"/>
</dbReference>
<protein>
    <recommendedName>
        <fullName evidence="11">Aspergillus nuclease S(1)</fullName>
    </recommendedName>
</protein>
<evidence type="ECO:0000256" key="7">
    <source>
        <dbReference type="ARBA" id="ARBA00023180"/>
    </source>
</evidence>
<evidence type="ECO:0000256" key="6">
    <source>
        <dbReference type="ARBA" id="ARBA00023157"/>
    </source>
</evidence>
<reference evidence="9 10" key="1">
    <citation type="submission" date="2021-02" db="EMBL/GenBank/DDBJ databases">
        <title>Variation within the Batrachochytrium salamandrivorans European outbreak.</title>
        <authorList>
            <person name="Kelly M."/>
            <person name="Pasmans F."/>
            <person name="Shea T.P."/>
            <person name="Munoz J.F."/>
            <person name="Carranza S."/>
            <person name="Cuomo C.A."/>
            <person name="Martel A."/>
        </authorList>
    </citation>
    <scope>NUCLEOTIDE SEQUENCE [LARGE SCALE GENOMIC DNA]</scope>
    <source>
        <strain evidence="9 10">AMFP18/2</strain>
    </source>
</reference>
<keyword evidence="6" id="KW-1015">Disulfide bond</keyword>
<dbReference type="PANTHER" id="PTHR33146">
    <property type="entry name" value="ENDONUCLEASE 4"/>
    <property type="match status" value="1"/>
</dbReference>
<organism evidence="9 10">
    <name type="scientific">Batrachochytrium salamandrivorans</name>
    <dbReference type="NCBI Taxonomy" id="1357716"/>
    <lineage>
        <taxon>Eukaryota</taxon>
        <taxon>Fungi</taxon>
        <taxon>Fungi incertae sedis</taxon>
        <taxon>Chytridiomycota</taxon>
        <taxon>Chytridiomycota incertae sedis</taxon>
        <taxon>Chytridiomycetes</taxon>
        <taxon>Rhizophydiales</taxon>
        <taxon>Rhizophydiales incertae sedis</taxon>
        <taxon>Batrachochytrium</taxon>
    </lineage>
</organism>
<keyword evidence="4" id="KW-0255">Endonuclease</keyword>
<feature type="region of interest" description="Disordered" evidence="8">
    <location>
        <begin position="362"/>
        <end position="381"/>
    </location>
</feature>
<evidence type="ECO:0000256" key="4">
    <source>
        <dbReference type="ARBA" id="ARBA00022759"/>
    </source>
</evidence>
<gene>
    <name evidence="9" type="ORF">BASA50_008014</name>
</gene>
<evidence type="ECO:0000256" key="2">
    <source>
        <dbReference type="ARBA" id="ARBA00022722"/>
    </source>
</evidence>
<evidence type="ECO:0000256" key="5">
    <source>
        <dbReference type="ARBA" id="ARBA00022801"/>
    </source>
</evidence>